<organism evidence="1 2">
    <name type="scientific">Vitrella brassicaformis (strain CCMP3155)</name>
    <dbReference type="NCBI Taxonomy" id="1169540"/>
    <lineage>
        <taxon>Eukaryota</taxon>
        <taxon>Sar</taxon>
        <taxon>Alveolata</taxon>
        <taxon>Colpodellida</taxon>
        <taxon>Vitrellaceae</taxon>
        <taxon>Vitrella</taxon>
    </lineage>
</organism>
<protein>
    <recommendedName>
        <fullName evidence="3">Reverse transcriptase domain-containing protein</fullName>
    </recommendedName>
</protein>
<reference evidence="1 2" key="1">
    <citation type="submission" date="2014-11" db="EMBL/GenBank/DDBJ databases">
        <authorList>
            <person name="Zhu J."/>
            <person name="Qi W."/>
            <person name="Song R."/>
        </authorList>
    </citation>
    <scope>NUCLEOTIDE SEQUENCE [LARGE SCALE GENOMIC DNA]</scope>
</reference>
<evidence type="ECO:0000313" key="2">
    <source>
        <dbReference type="Proteomes" id="UP000041254"/>
    </source>
</evidence>
<evidence type="ECO:0008006" key="3">
    <source>
        <dbReference type="Google" id="ProtNLM"/>
    </source>
</evidence>
<sequence length="104" mass="11430">MFSCDKNDLGHVDPSFGVHRINVGGIPPYMKPSRLAQAEHEEALKIVSDLKSSGVVEPADSEYNAAIVMVEVSPEDRHKTAFSVNGQWVRMPMGLCNSVATFQR</sequence>
<proteinExistence type="predicted"/>
<dbReference type="OrthoDB" id="420169at2759"/>
<accession>A0A0G4GNB4</accession>
<gene>
    <name evidence="1" type="ORF">Vbra_23275</name>
</gene>
<dbReference type="AlphaFoldDB" id="A0A0G4GNB4"/>
<dbReference type="InterPro" id="IPR043502">
    <property type="entry name" value="DNA/RNA_pol_sf"/>
</dbReference>
<dbReference type="InParanoid" id="A0A0G4GNB4"/>
<dbReference type="Gene3D" id="3.10.10.10">
    <property type="entry name" value="HIV Type 1 Reverse Transcriptase, subunit A, domain 1"/>
    <property type="match status" value="2"/>
</dbReference>
<dbReference type="VEuPathDB" id="CryptoDB:Vbra_23275"/>
<dbReference type="EMBL" id="CDMY01000736">
    <property type="protein sequence ID" value="CEM31693.1"/>
    <property type="molecule type" value="Genomic_DNA"/>
</dbReference>
<evidence type="ECO:0000313" key="1">
    <source>
        <dbReference type="EMBL" id="CEM31693.1"/>
    </source>
</evidence>
<dbReference type="Proteomes" id="UP000041254">
    <property type="component" value="Unassembled WGS sequence"/>
</dbReference>
<keyword evidence="2" id="KW-1185">Reference proteome</keyword>
<dbReference type="SUPFAM" id="SSF56672">
    <property type="entry name" value="DNA/RNA polymerases"/>
    <property type="match status" value="1"/>
</dbReference>
<name>A0A0G4GNB4_VITBC</name>